<dbReference type="EMBL" id="SMAN01000001">
    <property type="protein sequence ID" value="TCT26718.1"/>
    <property type="molecule type" value="Genomic_DNA"/>
</dbReference>
<dbReference type="Pfam" id="PF16924">
    <property type="entry name" value="DpaA_N"/>
    <property type="match status" value="1"/>
</dbReference>
<accession>A0A4R3NGY6</accession>
<dbReference type="InterPro" id="IPR014215">
    <property type="entry name" value="Dipicolinic_acid_synth_A"/>
</dbReference>
<feature type="domain" description="Dipicolinate synthase subunit A N-terminal" evidence="2">
    <location>
        <begin position="6"/>
        <end position="122"/>
    </location>
</feature>
<evidence type="ECO:0000259" key="1">
    <source>
        <dbReference type="Pfam" id="PF02826"/>
    </source>
</evidence>
<dbReference type="InterPro" id="IPR006140">
    <property type="entry name" value="D-isomer_DH_NAD-bd"/>
</dbReference>
<comment type="caution">
    <text evidence="3">The sequence shown here is derived from an EMBL/GenBank/DDBJ whole genome shotgun (WGS) entry which is preliminary data.</text>
</comment>
<dbReference type="RefSeq" id="WP_132369998.1">
    <property type="nucleotide sequence ID" value="NZ_SMAN01000001.1"/>
</dbReference>
<evidence type="ECO:0000313" key="3">
    <source>
        <dbReference type="EMBL" id="TCT26718.1"/>
    </source>
</evidence>
<dbReference type="OrthoDB" id="8840764at2"/>
<evidence type="ECO:0000313" key="4">
    <source>
        <dbReference type="Proteomes" id="UP000294650"/>
    </source>
</evidence>
<dbReference type="Gene3D" id="3.40.50.720">
    <property type="entry name" value="NAD(P)-binding Rossmann-like Domain"/>
    <property type="match status" value="2"/>
</dbReference>
<dbReference type="NCBIfam" id="TIGR02853">
    <property type="entry name" value="spore_dpaA"/>
    <property type="match status" value="1"/>
</dbReference>
<dbReference type="Pfam" id="PF02826">
    <property type="entry name" value="2-Hacid_dh_C"/>
    <property type="match status" value="1"/>
</dbReference>
<sequence>MLTGLKVAVIGGDARQVELIKKLCEWDATLYLVSLEHLEGEFPGAQKVKLEEVPAEELDAIILPVPGTDEEGYMETHFADESPRLTKEWLKQVKSSCKIFTGISKDYLTSLCNELQLPLIPLFDRNDVAIYNSIPTVEGTIMMAIQNTDFTIHNSNVIIVGFGRTGKSLARSFHALGANVRASARKQEDLARIFEMGIEPIHTDSLSDKVKDCDILINTVPAPVINVKVLQNLPQTALIIDLASKPGGTDFRYAKKRGINAILAPGLPGIVAPDTAGKILASVISQLLLEKRGEGSS</sequence>
<evidence type="ECO:0000259" key="2">
    <source>
        <dbReference type="Pfam" id="PF16924"/>
    </source>
</evidence>
<dbReference type="AlphaFoldDB" id="A0A4R3NGY6"/>
<dbReference type="NCBIfam" id="NF006162">
    <property type="entry name" value="PRK08306.1"/>
    <property type="match status" value="1"/>
</dbReference>
<proteinExistence type="predicted"/>
<protein>
    <submittedName>
        <fullName evidence="3">Dipicolinate synthase subunit A</fullName>
    </submittedName>
</protein>
<feature type="domain" description="D-isomer specific 2-hydroxyacid dehydrogenase NAD-binding" evidence="1">
    <location>
        <begin position="150"/>
        <end position="243"/>
    </location>
</feature>
<organism evidence="3 4">
    <name type="scientific">Melghiribacillus thermohalophilus</name>
    <dbReference type="NCBI Taxonomy" id="1324956"/>
    <lineage>
        <taxon>Bacteria</taxon>
        <taxon>Bacillati</taxon>
        <taxon>Bacillota</taxon>
        <taxon>Bacilli</taxon>
        <taxon>Bacillales</taxon>
        <taxon>Bacillaceae</taxon>
        <taxon>Melghiribacillus</taxon>
    </lineage>
</organism>
<gene>
    <name evidence="3" type="ORF">EDD68_10171</name>
</gene>
<dbReference type="InterPro" id="IPR031629">
    <property type="entry name" value="DpaA_N"/>
</dbReference>
<dbReference type="InterPro" id="IPR036291">
    <property type="entry name" value="NAD(P)-bd_dom_sf"/>
</dbReference>
<keyword evidence="4" id="KW-1185">Reference proteome</keyword>
<dbReference type="GO" id="GO:0051287">
    <property type="term" value="F:NAD binding"/>
    <property type="evidence" value="ECO:0007669"/>
    <property type="project" value="InterPro"/>
</dbReference>
<dbReference type="Proteomes" id="UP000294650">
    <property type="component" value="Unassembled WGS sequence"/>
</dbReference>
<reference evidence="3 4" key="1">
    <citation type="submission" date="2019-03" db="EMBL/GenBank/DDBJ databases">
        <title>Genomic Encyclopedia of Type Strains, Phase IV (KMG-IV): sequencing the most valuable type-strain genomes for metagenomic binning, comparative biology and taxonomic classification.</title>
        <authorList>
            <person name="Goeker M."/>
        </authorList>
    </citation>
    <scope>NUCLEOTIDE SEQUENCE [LARGE SCALE GENOMIC DNA]</scope>
    <source>
        <strain evidence="3 4">DSM 25894</strain>
    </source>
</reference>
<dbReference type="SUPFAM" id="SSF51735">
    <property type="entry name" value="NAD(P)-binding Rossmann-fold domains"/>
    <property type="match status" value="1"/>
</dbReference>
<name>A0A4R3NGY6_9BACI</name>